<evidence type="ECO:0000313" key="1">
    <source>
        <dbReference type="EMBL" id="KFD17108.1"/>
    </source>
</evidence>
<dbReference type="Proteomes" id="UP000028602">
    <property type="component" value="Unassembled WGS sequence"/>
</dbReference>
<proteinExistence type="predicted"/>
<comment type="caution">
    <text evidence="1">The sequence shown here is derived from an EMBL/GenBank/DDBJ whole genome shotgun (WGS) entry which is preliminary data.</text>
</comment>
<gene>
    <name evidence="1" type="ORF">GTPT_3383</name>
</gene>
<protein>
    <submittedName>
        <fullName evidence="1">Uncharacterized protein</fullName>
    </submittedName>
</protein>
<dbReference type="EMBL" id="JMPR01000054">
    <property type="protein sequence ID" value="KFD17108.1"/>
    <property type="molecule type" value="Genomic_DNA"/>
</dbReference>
<name>A0A085J9G2_9GAMM</name>
<sequence length="61" mass="6822">MHDPFHRVSLFPLPGARLMLFYDCHTGQSELTLTSTGGEPEYLVKFVQDNAHDVQPVPSGH</sequence>
<evidence type="ECO:0000313" key="2">
    <source>
        <dbReference type="Proteomes" id="UP000028602"/>
    </source>
</evidence>
<reference evidence="1 2" key="1">
    <citation type="submission" date="2014-05" db="EMBL/GenBank/DDBJ databases">
        <title>ATOL: Assembling a taxonomically balanced genome-scale reconstruction of the evolutionary history of the Enterobacteriaceae.</title>
        <authorList>
            <person name="Plunkett G.III."/>
            <person name="Neeno-Eckwall E.C."/>
            <person name="Glasner J.D."/>
            <person name="Perna N.T."/>
        </authorList>
    </citation>
    <scope>NUCLEOTIDE SEQUENCE [LARGE SCALE GENOMIC DNA]</scope>
    <source>
        <strain evidence="1 2">ATCC 33301</strain>
    </source>
</reference>
<dbReference type="AlphaFoldDB" id="A0A085J9G2"/>
<accession>A0A085J9G2</accession>
<organism evidence="1 2">
    <name type="scientific">Tatumella ptyseos ATCC 33301</name>
    <dbReference type="NCBI Taxonomy" id="1005995"/>
    <lineage>
        <taxon>Bacteria</taxon>
        <taxon>Pseudomonadati</taxon>
        <taxon>Pseudomonadota</taxon>
        <taxon>Gammaproteobacteria</taxon>
        <taxon>Enterobacterales</taxon>
        <taxon>Erwiniaceae</taxon>
        <taxon>Tatumella</taxon>
    </lineage>
</organism>
<keyword evidence="2" id="KW-1185">Reference proteome</keyword>